<sequence>MNYKESLQLFGNAIFVFINRIIGAAAVFGTQILLARWMGAAEVGIYVYAFSWCNLLAIIAGLGLSSSALMFIGQGLTNKKHGPIIGIIRIGLKIVFLSGLCFAIAGEILIYETDGIVSPQYTKALTYAMIGIPAMCLINWQCTIGQCLNWFAAAFMPTNVTRPLLLIAAIVITRQLGHHLNASNVMLMHVVIMGFVWLTSAIYLKRRLARHFVDVKPLYQTKHWVRTGFPLLFVALFSNFFLDINIVTVGLYLNAEQLAIFNACFRVAVLLAFGVQSIDAILLPRFSQLYAANDSVKLQRIITLTTQLKFWSSLCGLIIFIVFGKKILSYFGTEFIEGYDALKLLALAQVIRAAVGPLSQVLSLTGHHGFCLFVSMLSTLIMLILNYFLIGSLGMIGAAFTVVVVISLESILLSSACINRLGIDASVFAIFNKTPIILKPKFAAF</sequence>
<comment type="subcellular location">
    <subcellularLocation>
        <location evidence="1">Cell membrane</location>
        <topology evidence="1">Multi-pass membrane protein</topology>
    </subcellularLocation>
</comment>
<dbReference type="PANTHER" id="PTHR30250">
    <property type="entry name" value="PST FAMILY PREDICTED COLANIC ACID TRANSPORTER"/>
    <property type="match status" value="1"/>
</dbReference>
<protein>
    <submittedName>
        <fullName evidence="7">Putative Polysaccharide biosynthesis protein</fullName>
    </submittedName>
</protein>
<feature type="transmembrane region" description="Helical" evidence="6">
    <location>
        <begin position="84"/>
        <end position="105"/>
    </location>
</feature>
<name>A0A1R4H163_9GAMM</name>
<organism evidence="7 8">
    <name type="scientific">Crenothrix polyspora</name>
    <dbReference type="NCBI Taxonomy" id="360316"/>
    <lineage>
        <taxon>Bacteria</taxon>
        <taxon>Pseudomonadati</taxon>
        <taxon>Pseudomonadota</taxon>
        <taxon>Gammaproteobacteria</taxon>
        <taxon>Methylococcales</taxon>
        <taxon>Crenotrichaceae</taxon>
        <taxon>Crenothrix</taxon>
    </lineage>
</organism>
<reference evidence="8" key="1">
    <citation type="submission" date="2017-02" db="EMBL/GenBank/DDBJ databases">
        <authorList>
            <person name="Daims H."/>
        </authorList>
    </citation>
    <scope>NUCLEOTIDE SEQUENCE [LARGE SCALE GENOMIC DNA]</scope>
</reference>
<keyword evidence="3 6" id="KW-0812">Transmembrane</keyword>
<feature type="transmembrane region" description="Helical" evidence="6">
    <location>
        <begin position="304"/>
        <end position="324"/>
    </location>
</feature>
<accession>A0A1R4H163</accession>
<dbReference type="OrthoDB" id="103403at2"/>
<feature type="transmembrane region" description="Helical" evidence="6">
    <location>
        <begin position="396"/>
        <end position="418"/>
    </location>
</feature>
<evidence type="ECO:0000256" key="3">
    <source>
        <dbReference type="ARBA" id="ARBA00022692"/>
    </source>
</evidence>
<dbReference type="Pfam" id="PF01943">
    <property type="entry name" value="Polysacc_synt"/>
    <property type="match status" value="1"/>
</dbReference>
<keyword evidence="8" id="KW-1185">Reference proteome</keyword>
<keyword evidence="4 6" id="KW-1133">Transmembrane helix</keyword>
<feature type="transmembrane region" description="Helical" evidence="6">
    <location>
        <begin position="370"/>
        <end position="390"/>
    </location>
</feature>
<dbReference type="InterPro" id="IPR002797">
    <property type="entry name" value="Polysacc_synth"/>
</dbReference>
<evidence type="ECO:0000256" key="4">
    <source>
        <dbReference type="ARBA" id="ARBA00022989"/>
    </source>
</evidence>
<dbReference type="AlphaFoldDB" id="A0A1R4H163"/>
<dbReference type="GO" id="GO:0005886">
    <property type="term" value="C:plasma membrane"/>
    <property type="evidence" value="ECO:0007669"/>
    <property type="project" value="UniProtKB-SubCell"/>
</dbReference>
<feature type="transmembrane region" description="Helical" evidence="6">
    <location>
        <begin position="125"/>
        <end position="143"/>
    </location>
</feature>
<evidence type="ECO:0000256" key="2">
    <source>
        <dbReference type="ARBA" id="ARBA00022475"/>
    </source>
</evidence>
<feature type="transmembrane region" description="Helical" evidence="6">
    <location>
        <begin position="45"/>
        <end position="72"/>
    </location>
</feature>
<keyword evidence="2" id="KW-1003">Cell membrane</keyword>
<feature type="transmembrane region" description="Helical" evidence="6">
    <location>
        <begin position="185"/>
        <end position="204"/>
    </location>
</feature>
<dbReference type="PANTHER" id="PTHR30250:SF11">
    <property type="entry name" value="O-ANTIGEN TRANSPORTER-RELATED"/>
    <property type="match status" value="1"/>
</dbReference>
<gene>
    <name evidence="7" type="ORF">CRENPOLYSF1_1280004</name>
</gene>
<evidence type="ECO:0000256" key="5">
    <source>
        <dbReference type="ARBA" id="ARBA00023136"/>
    </source>
</evidence>
<evidence type="ECO:0000313" key="8">
    <source>
        <dbReference type="Proteomes" id="UP000195667"/>
    </source>
</evidence>
<evidence type="ECO:0000256" key="1">
    <source>
        <dbReference type="ARBA" id="ARBA00004651"/>
    </source>
</evidence>
<evidence type="ECO:0000256" key="6">
    <source>
        <dbReference type="SAM" id="Phobius"/>
    </source>
</evidence>
<keyword evidence="5 6" id="KW-0472">Membrane</keyword>
<feature type="transmembrane region" description="Helical" evidence="6">
    <location>
        <begin position="224"/>
        <end position="253"/>
    </location>
</feature>
<dbReference type="RefSeq" id="WP_087142339.1">
    <property type="nucleotide sequence ID" value="NZ_FUKI01000033.1"/>
</dbReference>
<dbReference type="Proteomes" id="UP000195667">
    <property type="component" value="Unassembled WGS sequence"/>
</dbReference>
<feature type="transmembrane region" description="Helical" evidence="6">
    <location>
        <begin position="150"/>
        <end position="173"/>
    </location>
</feature>
<evidence type="ECO:0000313" key="7">
    <source>
        <dbReference type="EMBL" id="SJM89961.1"/>
    </source>
</evidence>
<feature type="transmembrane region" description="Helical" evidence="6">
    <location>
        <begin position="259"/>
        <end position="283"/>
    </location>
</feature>
<dbReference type="EMBL" id="FUKI01000033">
    <property type="protein sequence ID" value="SJM89961.1"/>
    <property type="molecule type" value="Genomic_DNA"/>
</dbReference>
<dbReference type="InterPro" id="IPR050833">
    <property type="entry name" value="Poly_Biosynth_Transport"/>
</dbReference>
<proteinExistence type="predicted"/>
<feature type="transmembrane region" description="Helical" evidence="6">
    <location>
        <begin position="12"/>
        <end position="33"/>
    </location>
</feature>